<reference evidence="8 9" key="1">
    <citation type="journal article" date="2016" name="Front. Microbiol.">
        <title>Genomic Resource of Rice Seed Associated Bacteria.</title>
        <authorList>
            <person name="Midha S."/>
            <person name="Bansal K."/>
            <person name="Sharma S."/>
            <person name="Kumar N."/>
            <person name="Patil P.P."/>
            <person name="Chaudhry V."/>
            <person name="Patil P.B."/>
        </authorList>
    </citation>
    <scope>NUCLEOTIDE SEQUENCE [LARGE SCALE GENOMIC DNA]</scope>
    <source>
        <strain evidence="8 9">NS359</strain>
    </source>
</reference>
<comment type="caution">
    <text evidence="8">The sequence shown here is derived from an EMBL/GenBank/DDBJ whole genome shotgun (WGS) entry which is preliminary data.</text>
</comment>
<feature type="signal peptide" evidence="6">
    <location>
        <begin position="1"/>
        <end position="39"/>
    </location>
</feature>
<accession>A0A147DRF1</accession>
<organism evidence="8 9">
    <name type="scientific">Curtobacterium oceanosedimentum</name>
    <dbReference type="NCBI Taxonomy" id="465820"/>
    <lineage>
        <taxon>Bacteria</taxon>
        <taxon>Bacillati</taxon>
        <taxon>Actinomycetota</taxon>
        <taxon>Actinomycetes</taxon>
        <taxon>Micrococcales</taxon>
        <taxon>Microbacteriaceae</taxon>
        <taxon>Curtobacterium</taxon>
    </lineage>
</organism>
<evidence type="ECO:0000256" key="4">
    <source>
        <dbReference type="ARBA" id="ARBA00023088"/>
    </source>
</evidence>
<feature type="domain" description="Gram-positive cocci surface proteins LPxTG" evidence="7">
    <location>
        <begin position="493"/>
        <end position="526"/>
    </location>
</feature>
<keyword evidence="2" id="KW-0964">Secreted</keyword>
<feature type="compositionally biased region" description="Polar residues" evidence="5">
    <location>
        <begin position="49"/>
        <end position="66"/>
    </location>
</feature>
<evidence type="ECO:0000313" key="9">
    <source>
        <dbReference type="Proteomes" id="UP000072763"/>
    </source>
</evidence>
<dbReference type="OrthoDB" id="614750at2"/>
<protein>
    <recommendedName>
        <fullName evidence="7">Gram-positive cocci surface proteins LPxTG domain-containing protein</fullName>
    </recommendedName>
</protein>
<feature type="compositionally biased region" description="Low complexity" evidence="5">
    <location>
        <begin position="67"/>
        <end position="140"/>
    </location>
</feature>
<dbReference type="STRING" id="465820.NS263_00775"/>
<feature type="chain" id="PRO_5007543877" description="Gram-positive cocci surface proteins LPxTG domain-containing protein" evidence="6">
    <location>
        <begin position="40"/>
        <end position="526"/>
    </location>
</feature>
<gene>
    <name evidence="8" type="ORF">NS359_07025</name>
</gene>
<feature type="region of interest" description="Disordered" evidence="5">
    <location>
        <begin position="467"/>
        <end position="488"/>
    </location>
</feature>
<keyword evidence="4" id="KW-0572">Peptidoglycan-anchor</keyword>
<evidence type="ECO:0000256" key="1">
    <source>
        <dbReference type="ARBA" id="ARBA00022512"/>
    </source>
</evidence>
<dbReference type="PATRIC" id="fig|465820.4.peg.1486"/>
<evidence type="ECO:0000313" key="8">
    <source>
        <dbReference type="EMBL" id="KTR52280.1"/>
    </source>
</evidence>
<proteinExistence type="predicted"/>
<dbReference type="PROSITE" id="PS50847">
    <property type="entry name" value="GRAM_POS_ANCHORING"/>
    <property type="match status" value="1"/>
</dbReference>
<evidence type="ECO:0000259" key="7">
    <source>
        <dbReference type="PROSITE" id="PS50847"/>
    </source>
</evidence>
<evidence type="ECO:0000256" key="3">
    <source>
        <dbReference type="ARBA" id="ARBA00022729"/>
    </source>
</evidence>
<feature type="region of interest" description="Disordered" evidence="5">
    <location>
        <begin position="49"/>
        <end position="153"/>
    </location>
</feature>
<keyword evidence="1" id="KW-0134">Cell wall</keyword>
<evidence type="ECO:0000256" key="6">
    <source>
        <dbReference type="SAM" id="SignalP"/>
    </source>
</evidence>
<dbReference type="EMBL" id="LDRC01000033">
    <property type="protein sequence ID" value="KTR52280.1"/>
    <property type="molecule type" value="Genomic_DNA"/>
</dbReference>
<dbReference type="RefSeq" id="WP_058749551.1">
    <property type="nucleotide sequence ID" value="NZ_LDRC01000033.1"/>
</dbReference>
<dbReference type="AlphaFoldDB" id="A0A147DRF1"/>
<name>A0A147DRF1_9MICO</name>
<keyword evidence="3 6" id="KW-0732">Signal</keyword>
<evidence type="ECO:0000256" key="5">
    <source>
        <dbReference type="SAM" id="MobiDB-lite"/>
    </source>
</evidence>
<evidence type="ECO:0000256" key="2">
    <source>
        <dbReference type="ARBA" id="ARBA00022525"/>
    </source>
</evidence>
<sequence>MHQHTCRTALRRTAALGAAAVVVAVGSSAFGIGTATASAAEPTGTNAITAATKPTNADPTNAGATNTDTTSATAPESAADTTAAPAAAAPASTDSGTAAPRPTADTPAEADAANADAGAAAPTATAPVTGGSGTTSPAPTVAVDQPSAAATPAGTVTVSGSVKRLRTLTAETAGWPAGTTFTYQWLHSYDGGPLVEQVGATTERTFVIGSVEGALDRYAVRVTGTAPGAEPTTVISETTAPVDEAPENRWGLLGFRSFDLRVGESSSISLAAFDGDGLVYSANDSPNGAENTFQLPDGLRLAPDGTLSGTPTRAQVVEFWLHTSSSIRPDGGEASRVELVITPGQTESLNAVVRGSGTWLVRSDGSTEYSRSPEVQDGDPTTPLRVRDGETVEVDLLTLDRNGDLNVDPQRPTWSSSVDADVLETTSAVGTPVISARFVGAGDHRITARLGDLTLTFTVQVVDSPATSTTATTGTTGTTAATTHTQHPTTDSLAYTGVETGTPIGWALGLLAAGGGLLLHRARRRA</sequence>
<dbReference type="InterPro" id="IPR019931">
    <property type="entry name" value="LPXTG_anchor"/>
</dbReference>
<dbReference type="Proteomes" id="UP000072763">
    <property type="component" value="Unassembled WGS sequence"/>
</dbReference>